<proteinExistence type="inferred from homology"/>
<dbReference type="Gene3D" id="3.90.1200.10">
    <property type="match status" value="1"/>
</dbReference>
<dbReference type="EC" id="2.7.1.82" evidence="5"/>
<accession>A0A3B4A6D2</accession>
<dbReference type="AlphaFoldDB" id="A0A3B4A6D2"/>
<name>A0A3B4A6D2_9GOBI</name>
<reference evidence="7" key="2">
    <citation type="submission" date="2025-09" db="UniProtKB">
        <authorList>
            <consortium name="Ensembl"/>
        </authorList>
    </citation>
    <scope>IDENTIFICATION</scope>
</reference>
<evidence type="ECO:0000256" key="2">
    <source>
        <dbReference type="ARBA" id="ARBA00023264"/>
    </source>
</evidence>
<dbReference type="SUPFAM" id="SSF56112">
    <property type="entry name" value="Protein kinase-like (PK-like)"/>
    <property type="match status" value="1"/>
</dbReference>
<evidence type="ECO:0000256" key="4">
    <source>
        <dbReference type="ARBA" id="ARBA00038211"/>
    </source>
</evidence>
<dbReference type="InterPro" id="IPR011009">
    <property type="entry name" value="Kinase-like_dom_sf"/>
</dbReference>
<evidence type="ECO:0000313" key="7">
    <source>
        <dbReference type="Ensembl" id="ENSPMGP00000012295.1"/>
    </source>
</evidence>
<dbReference type="Gene3D" id="3.30.200.20">
    <property type="entry name" value="Phosphorylase Kinase, domain 1"/>
    <property type="match status" value="1"/>
</dbReference>
<comment type="similarity">
    <text evidence="4">Belongs to the choline/ethanolamine kinase family.</text>
</comment>
<dbReference type="Pfam" id="PF01633">
    <property type="entry name" value="Choline_kinase"/>
    <property type="match status" value="1"/>
</dbReference>
<evidence type="ECO:0000256" key="1">
    <source>
        <dbReference type="ARBA" id="ARBA00023209"/>
    </source>
</evidence>
<comment type="pathway">
    <text evidence="3">Phospholipid metabolism; phosphatidylethanolamine biosynthesis; phosphatidylethanolamine from ethanolamine: step 1/3.</text>
</comment>
<dbReference type="STRING" id="409849.ENSPMGP00000012295"/>
<dbReference type="GO" id="GO:0005737">
    <property type="term" value="C:cytoplasm"/>
    <property type="evidence" value="ECO:0007669"/>
    <property type="project" value="TreeGrafter"/>
</dbReference>
<keyword evidence="1" id="KW-0444">Lipid biosynthesis</keyword>
<keyword evidence="1" id="KW-0594">Phospholipid biosynthesis</keyword>
<evidence type="ECO:0000256" key="3">
    <source>
        <dbReference type="ARBA" id="ARBA00037883"/>
    </source>
</evidence>
<keyword evidence="8" id="KW-1185">Reference proteome</keyword>
<sequence>MELRCSDIPHVDLEINEEEPEPGILELLQILRPDWCLEQVYMKSFTEGITNRLIGCFVRPDQRPDPDSDLVLVRLYGRHTDLFVDRSREVQMVRLLESRGCGPKIYCSFRNGISYEYLPGAPLSDRLLTQPHIYRSDLGLHQIKNSESEEPVLWKKMEHLLNLIQMNQSEESQGNHSQFWSGLVPGPEVLRTEMVLLKSSLSRLRSPVVLCHNDLLTKNIIYNKEIGTVKFIDFEYCDFNYQAFDIGNHFNEFAGVSDLDYSRYPSPGLQKDWITTYLKNYSQETGSEVTEQEVTRLYVHVCKFSLASNLFWGMWAILQSKLSSIDFDFRSYAAARLKFYFEKRDQYLDLDPDLGPDRDLELGPDRDPDQDSNLYK</sequence>
<dbReference type="Proteomes" id="UP000261520">
    <property type="component" value="Unplaced"/>
</dbReference>
<feature type="region of interest" description="Disordered" evidence="6">
    <location>
        <begin position="352"/>
        <end position="376"/>
    </location>
</feature>
<dbReference type="GO" id="GO:0006646">
    <property type="term" value="P:phosphatidylethanolamine biosynthetic process"/>
    <property type="evidence" value="ECO:0007669"/>
    <property type="project" value="TreeGrafter"/>
</dbReference>
<dbReference type="CDD" id="cd05157">
    <property type="entry name" value="ETNK_euk"/>
    <property type="match status" value="1"/>
</dbReference>
<reference evidence="7" key="1">
    <citation type="submission" date="2025-08" db="UniProtKB">
        <authorList>
            <consortium name="Ensembl"/>
        </authorList>
    </citation>
    <scope>IDENTIFICATION</scope>
</reference>
<dbReference type="PANTHER" id="PTHR22603">
    <property type="entry name" value="CHOLINE/ETHANOALAMINE KINASE"/>
    <property type="match status" value="1"/>
</dbReference>
<protein>
    <recommendedName>
        <fullName evidence="5">ethanolamine kinase</fullName>
        <ecNumber evidence="5">2.7.1.82</ecNumber>
    </recommendedName>
</protein>
<evidence type="ECO:0000256" key="5">
    <source>
        <dbReference type="ARBA" id="ARBA00038874"/>
    </source>
</evidence>
<feature type="compositionally biased region" description="Basic and acidic residues" evidence="6">
    <location>
        <begin position="355"/>
        <end position="369"/>
    </location>
</feature>
<dbReference type="Ensembl" id="ENSPMGT00000013119.1">
    <property type="protein sequence ID" value="ENSPMGP00000012295.1"/>
    <property type="gene ID" value="ENSPMGG00000009892.1"/>
</dbReference>
<organism evidence="7 8">
    <name type="scientific">Periophthalmus magnuspinnatus</name>
    <dbReference type="NCBI Taxonomy" id="409849"/>
    <lineage>
        <taxon>Eukaryota</taxon>
        <taxon>Metazoa</taxon>
        <taxon>Chordata</taxon>
        <taxon>Craniata</taxon>
        <taxon>Vertebrata</taxon>
        <taxon>Euteleostomi</taxon>
        <taxon>Actinopterygii</taxon>
        <taxon>Neopterygii</taxon>
        <taxon>Teleostei</taxon>
        <taxon>Neoteleostei</taxon>
        <taxon>Acanthomorphata</taxon>
        <taxon>Gobiaria</taxon>
        <taxon>Gobiiformes</taxon>
        <taxon>Gobioidei</taxon>
        <taxon>Gobiidae</taxon>
        <taxon>Oxudercinae</taxon>
        <taxon>Periophthalmus</taxon>
    </lineage>
</organism>
<keyword evidence="1" id="KW-0443">Lipid metabolism</keyword>
<dbReference type="PANTHER" id="PTHR22603:SF68">
    <property type="entry name" value="ETHANOLAMINE KINASE 1"/>
    <property type="match status" value="1"/>
</dbReference>
<evidence type="ECO:0000256" key="6">
    <source>
        <dbReference type="SAM" id="MobiDB-lite"/>
    </source>
</evidence>
<dbReference type="GO" id="GO:0004305">
    <property type="term" value="F:ethanolamine kinase activity"/>
    <property type="evidence" value="ECO:0007669"/>
    <property type="project" value="UniProtKB-EC"/>
</dbReference>
<keyword evidence="2" id="KW-1208">Phospholipid metabolism</keyword>
<evidence type="ECO:0000313" key="8">
    <source>
        <dbReference type="Proteomes" id="UP000261520"/>
    </source>
</evidence>